<reference evidence="7 8" key="1">
    <citation type="submission" date="2016-04" db="EMBL/GenBank/DDBJ databases">
        <title>Chloroflexus islandicus sp. nov., a thermophilic filamentous anoxygenic phototrophic bacterium from geyser Strokkur (Iceland).</title>
        <authorList>
            <person name="Gaisin V.A."/>
            <person name="Kalashnikov A.M."/>
            <person name="Sukhacheva M.V."/>
            <person name="Grouzdev D.S."/>
            <person name="Ivanov T.M."/>
            <person name="Kuznetsov B."/>
            <person name="Gorlenko V.M."/>
        </authorList>
    </citation>
    <scope>NUCLEOTIDE SEQUENCE [LARGE SCALE GENOMIC DNA]</scope>
    <source>
        <strain evidence="8">isl-2</strain>
    </source>
</reference>
<feature type="repeat" description="WD" evidence="3">
    <location>
        <begin position="789"/>
        <end position="830"/>
    </location>
</feature>
<dbReference type="SUPFAM" id="SSF50978">
    <property type="entry name" value="WD40 repeat-like"/>
    <property type="match status" value="1"/>
</dbReference>
<dbReference type="Gene3D" id="1.10.510.10">
    <property type="entry name" value="Transferase(Phosphotransferase) domain 1"/>
    <property type="match status" value="1"/>
</dbReference>
<keyword evidence="7" id="KW-0723">Serine/threonine-protein kinase</keyword>
<dbReference type="Pfam" id="PF24817">
    <property type="entry name" value="WD40_WDHD1_1st"/>
    <property type="match status" value="1"/>
</dbReference>
<dbReference type="InterPro" id="IPR015943">
    <property type="entry name" value="WD40/YVTN_repeat-like_dom_sf"/>
</dbReference>
<keyword evidence="8" id="KW-1185">Reference proteome</keyword>
<dbReference type="SUPFAM" id="SSF50969">
    <property type="entry name" value="YVTN repeat-like/Quinoprotein amine dehydrogenase"/>
    <property type="match status" value="1"/>
</dbReference>
<evidence type="ECO:0000313" key="8">
    <source>
        <dbReference type="Proteomes" id="UP000078287"/>
    </source>
</evidence>
<dbReference type="PANTHER" id="PTHR19848:SF8">
    <property type="entry name" value="F-BOX AND WD REPEAT DOMAIN CONTAINING 7"/>
    <property type="match status" value="1"/>
</dbReference>
<dbReference type="InterPro" id="IPR036322">
    <property type="entry name" value="WD40_repeat_dom_sf"/>
</dbReference>
<keyword evidence="5" id="KW-0472">Membrane</keyword>
<evidence type="ECO:0000256" key="5">
    <source>
        <dbReference type="SAM" id="Phobius"/>
    </source>
</evidence>
<dbReference type="EMBL" id="LWQS01000039">
    <property type="protein sequence ID" value="OAN47119.1"/>
    <property type="molecule type" value="Genomic_DNA"/>
</dbReference>
<dbReference type="InterPro" id="IPR001680">
    <property type="entry name" value="WD40_rpt"/>
</dbReference>
<dbReference type="CDD" id="cd00200">
    <property type="entry name" value="WD40"/>
    <property type="match status" value="1"/>
</dbReference>
<proteinExistence type="predicted"/>
<keyword evidence="5" id="KW-0812">Transmembrane</keyword>
<keyword evidence="7" id="KW-0418">Kinase</keyword>
<dbReference type="SMART" id="SM00220">
    <property type="entry name" value="S_TKc"/>
    <property type="match status" value="1"/>
</dbReference>
<dbReference type="AlphaFoldDB" id="A0A178MED9"/>
<dbReference type="InterPro" id="IPR057646">
    <property type="entry name" value="WD40_WDHD1_1st"/>
</dbReference>
<feature type="repeat" description="WD" evidence="3">
    <location>
        <begin position="629"/>
        <end position="654"/>
    </location>
</feature>
<keyword evidence="2" id="KW-0677">Repeat</keyword>
<dbReference type="InterPro" id="IPR011044">
    <property type="entry name" value="Quino_amine_DH_bsu"/>
</dbReference>
<dbReference type="PROSITE" id="PS50294">
    <property type="entry name" value="WD_REPEATS_REGION"/>
    <property type="match status" value="4"/>
</dbReference>
<feature type="repeat" description="WD" evidence="3">
    <location>
        <begin position="442"/>
        <end position="484"/>
    </location>
</feature>
<dbReference type="PROSITE" id="PS50011">
    <property type="entry name" value="PROTEIN_KINASE_DOM"/>
    <property type="match status" value="1"/>
</dbReference>
<protein>
    <submittedName>
        <fullName evidence="7">Serine/threonine protein kinase</fullName>
    </submittedName>
</protein>
<dbReference type="SMART" id="SM00320">
    <property type="entry name" value="WD40"/>
    <property type="match status" value="12"/>
</dbReference>
<dbReference type="InterPro" id="IPR000719">
    <property type="entry name" value="Prot_kinase_dom"/>
</dbReference>
<evidence type="ECO:0000256" key="2">
    <source>
        <dbReference type="ARBA" id="ARBA00022737"/>
    </source>
</evidence>
<feature type="repeat" description="WD" evidence="3">
    <location>
        <begin position="877"/>
        <end position="916"/>
    </location>
</feature>
<feature type="domain" description="Protein kinase" evidence="6">
    <location>
        <begin position="12"/>
        <end position="256"/>
    </location>
</feature>
<feature type="region of interest" description="Disordered" evidence="4">
    <location>
        <begin position="287"/>
        <end position="308"/>
    </location>
</feature>
<evidence type="ECO:0000256" key="3">
    <source>
        <dbReference type="PROSITE-ProRule" id="PRU00221"/>
    </source>
</evidence>
<sequence>MLAIDTLLNGHYRITVALDAYPDAELYRAIDQRSSLRVLITALPQPNQAAVDDVLRLARELAQVYMPGLLALRDYFAIDQVCYLVADDPGGADLERFARERGAPLPESETLAIVDRLLQVLERLHAHQPPLLLGDVRTCDFWSSPEGGLSLAPFACARHVGFEATPYRAPELYDHSVEPAPVSDIYAIGAVLYHLLTGWPPPPAHQRQAGIPLNAPRALNPQVSVLAEQLTLRALELKPANRYQRVSEMRSALETVRLMAGRPMGAMSPAEKMVAVAPAPATPAPVTPAPVAPTPATPAPLPPAPPPAAAPAGATATVAAPSRPFISTSCLLAIVGGLAVIALGVCVVVAVLVGLYMTNSSLFGWIGGAAAMSPTMPALPTPTAATAAELLQQVEAITQTAQLREDGLGAAAYSPDGQVAAVAVGAVVQLRNAETLVSQTTLNGHTGDVSALAFSPDGAILASGAQDDPVVRLWDVRNGRELAQLRGHEDWIRSLAFSPDGRLLASGSADRTVRIWDVASGQTLVVLRGHTDLLGNVAFSPNGQRLASASRDGTARLWDVASGRQIDAFRFNAPVDPQSNTPFWLTGIAFSPDGRQLAVGSINGNVYLLDAATGDVQRELRGHDGWVVIRGVAYSPDGRLLASASLDGSVRLWNPANGAERGVLRQRGLRLLGLSWNPDGKRILASSDMGGNLVVWNADTTEVIQSFQVTQGVVTGVSYGPDGSLLAASGANGAVRVHVFESGRTISLDGGAATTRYIEFISDTEVVAISEAGEIVTIDLTNRRPNEQLSGMNGFPLNLAVSPDRSLIAVGNERGEVYIWETASRQYLRRLSGLGGPIYTLAFSGNGAYLAAATNQPADAPQIAVWEMARGGNPQIVRGHNGPITSIVFHNTLLLSASSDGSLRVRDVARNNAEVLQMSLPADRGWVSSLAVTSDGNLLIAGTISGHLAFYRFSDGTLLREIDLAAGAVLAMAIAPSGSQLAVSTRDEGILLFDLTPVK</sequence>
<evidence type="ECO:0000259" key="6">
    <source>
        <dbReference type="PROSITE" id="PS50011"/>
    </source>
</evidence>
<keyword evidence="7" id="KW-0808">Transferase</keyword>
<accession>A0A178MED9</accession>
<keyword evidence="1 3" id="KW-0853">WD repeat</keyword>
<dbReference type="PROSITE" id="PS50082">
    <property type="entry name" value="WD_REPEATS_2"/>
    <property type="match status" value="6"/>
</dbReference>
<dbReference type="InterPro" id="IPR020472">
    <property type="entry name" value="WD40_PAC1"/>
</dbReference>
<feature type="repeat" description="WD" evidence="3">
    <location>
        <begin position="485"/>
        <end position="526"/>
    </location>
</feature>
<dbReference type="GO" id="GO:0004674">
    <property type="term" value="F:protein serine/threonine kinase activity"/>
    <property type="evidence" value="ECO:0007669"/>
    <property type="project" value="UniProtKB-KW"/>
</dbReference>
<evidence type="ECO:0000256" key="1">
    <source>
        <dbReference type="ARBA" id="ARBA00022574"/>
    </source>
</evidence>
<keyword evidence="5" id="KW-1133">Transmembrane helix</keyword>
<dbReference type="Pfam" id="PF00400">
    <property type="entry name" value="WD40"/>
    <property type="match status" value="3"/>
</dbReference>
<feature type="repeat" description="WD" evidence="3">
    <location>
        <begin position="527"/>
        <end position="568"/>
    </location>
</feature>
<dbReference type="PROSITE" id="PS00678">
    <property type="entry name" value="WD_REPEATS_1"/>
    <property type="match status" value="3"/>
</dbReference>
<dbReference type="RefSeq" id="WP_066784843.1">
    <property type="nucleotide sequence ID" value="NZ_LWQS01000039.1"/>
</dbReference>
<dbReference type="PRINTS" id="PR00320">
    <property type="entry name" value="GPROTEINBRPT"/>
</dbReference>
<name>A0A178MED9_9CHLR</name>
<gene>
    <name evidence="7" type="ORF">A6A03_10870</name>
</gene>
<comment type="caution">
    <text evidence="7">The sequence shown here is derived from an EMBL/GenBank/DDBJ whole genome shotgun (WGS) entry which is preliminary data.</text>
</comment>
<dbReference type="Gene3D" id="2.130.10.10">
    <property type="entry name" value="YVTN repeat-like/Quinoprotein amine dehydrogenase"/>
    <property type="match status" value="4"/>
</dbReference>
<organism evidence="7 8">
    <name type="scientific">Chloroflexus islandicus</name>
    <dbReference type="NCBI Taxonomy" id="1707952"/>
    <lineage>
        <taxon>Bacteria</taxon>
        <taxon>Bacillati</taxon>
        <taxon>Chloroflexota</taxon>
        <taxon>Chloroflexia</taxon>
        <taxon>Chloroflexales</taxon>
        <taxon>Chloroflexineae</taxon>
        <taxon>Chloroflexaceae</taxon>
        <taxon>Chloroflexus</taxon>
    </lineage>
</organism>
<dbReference type="STRING" id="1707952.A6A03_10870"/>
<dbReference type="GO" id="GO:0005524">
    <property type="term" value="F:ATP binding"/>
    <property type="evidence" value="ECO:0007669"/>
    <property type="project" value="InterPro"/>
</dbReference>
<evidence type="ECO:0000313" key="7">
    <source>
        <dbReference type="EMBL" id="OAN47119.1"/>
    </source>
</evidence>
<dbReference type="InterPro" id="IPR011009">
    <property type="entry name" value="Kinase-like_dom_sf"/>
</dbReference>
<dbReference type="PANTHER" id="PTHR19848">
    <property type="entry name" value="WD40 REPEAT PROTEIN"/>
    <property type="match status" value="1"/>
</dbReference>
<evidence type="ECO:0000256" key="4">
    <source>
        <dbReference type="SAM" id="MobiDB-lite"/>
    </source>
</evidence>
<dbReference type="Proteomes" id="UP000078287">
    <property type="component" value="Unassembled WGS sequence"/>
</dbReference>
<dbReference type="InterPro" id="IPR019775">
    <property type="entry name" value="WD40_repeat_CS"/>
</dbReference>
<feature type="transmembrane region" description="Helical" evidence="5">
    <location>
        <begin position="331"/>
        <end position="356"/>
    </location>
</feature>
<dbReference type="SUPFAM" id="SSF56112">
    <property type="entry name" value="Protein kinase-like (PK-like)"/>
    <property type="match status" value="1"/>
</dbReference>
<dbReference type="OrthoDB" id="135039at2"/>